<evidence type="ECO:0000313" key="3">
    <source>
        <dbReference type="Proteomes" id="UP000019763"/>
    </source>
</evidence>
<comment type="caution">
    <text evidence="2">The sequence shown here is derived from an EMBL/GenBank/DDBJ whole genome shotgun (WGS) entry which is preliminary data.</text>
</comment>
<keyword evidence="3" id="KW-1185">Reference proteome</keyword>
<reference evidence="2" key="1">
    <citation type="submission" date="2013-12" db="EMBL/GenBank/DDBJ databases">
        <authorList>
            <person name="Omoto C.K."/>
            <person name="Sibley D."/>
            <person name="Venepally P."/>
            <person name="Hadjithomas M."/>
            <person name="Karamycheva S."/>
            <person name="Brunk B."/>
            <person name="Roos D."/>
            <person name="Caler E."/>
            <person name="Lorenzi H."/>
        </authorList>
    </citation>
    <scope>NUCLEOTIDE SEQUENCE</scope>
</reference>
<dbReference type="AlphaFoldDB" id="A0A023B238"/>
<dbReference type="RefSeq" id="XP_011132009.1">
    <property type="nucleotide sequence ID" value="XM_011133707.1"/>
</dbReference>
<sequence>MVESAVHTLRVVRDFPLKWSGSKNGCVLASILRNEQVKRVSQIPDPISLVCEYWFFRYSSAVCVLHDVTDLLSLFRDEAQQNCALMRHNAYAGCIPLSDLGRQSMVEFVSDLKKKEALERPSQQILNAYPEDQLTQWNVTSLPLDKVSFMLSYLNQRMDLNDKNLQDIWKLIHYLKMEADFNDDELAIVGMLARKMEDFENLLMDMYHSTAHKTMQIKEAIDLGTHQDEIPFDGDQPTHSATAPPPPLGCSSLGDTHQGGTYQGGTYHGGTYQGGTYQGGTYQGGDGLYPGGTGLLPGASLGGLEESYACPVRGGVGPPSKLHYEPINEAIRHLPSIKNEEDEGRIIAQHRRTIPAAATFLLDNQWG</sequence>
<proteinExistence type="predicted"/>
<evidence type="ECO:0000256" key="1">
    <source>
        <dbReference type="SAM" id="MobiDB-lite"/>
    </source>
</evidence>
<dbReference type="EMBL" id="AFNH02000936">
    <property type="protein sequence ID" value="EZG50580.1"/>
    <property type="molecule type" value="Genomic_DNA"/>
</dbReference>
<dbReference type="GeneID" id="22914430"/>
<accession>A0A023B238</accession>
<protein>
    <submittedName>
        <fullName evidence="2">Uncharacterized protein</fullName>
    </submittedName>
</protein>
<organism evidence="2 3">
    <name type="scientific">Gregarina niphandrodes</name>
    <name type="common">Septate eugregarine</name>
    <dbReference type="NCBI Taxonomy" id="110365"/>
    <lineage>
        <taxon>Eukaryota</taxon>
        <taxon>Sar</taxon>
        <taxon>Alveolata</taxon>
        <taxon>Apicomplexa</taxon>
        <taxon>Conoidasida</taxon>
        <taxon>Gregarinasina</taxon>
        <taxon>Eugregarinorida</taxon>
        <taxon>Gregarinidae</taxon>
        <taxon>Gregarina</taxon>
    </lineage>
</organism>
<dbReference type="Proteomes" id="UP000019763">
    <property type="component" value="Unassembled WGS sequence"/>
</dbReference>
<dbReference type="VEuPathDB" id="CryptoDB:GNI_125710"/>
<name>A0A023B238_GRENI</name>
<evidence type="ECO:0000313" key="2">
    <source>
        <dbReference type="EMBL" id="EZG50580.1"/>
    </source>
</evidence>
<feature type="region of interest" description="Disordered" evidence="1">
    <location>
        <begin position="227"/>
        <end position="265"/>
    </location>
</feature>
<gene>
    <name evidence="2" type="ORF">GNI_125710</name>
</gene>